<dbReference type="SUPFAM" id="SSF53686">
    <property type="entry name" value="Tryptophan synthase beta subunit-like PLP-dependent enzymes"/>
    <property type="match status" value="1"/>
</dbReference>
<dbReference type="Pfam" id="PF00291">
    <property type="entry name" value="PALP"/>
    <property type="match status" value="1"/>
</dbReference>
<dbReference type="STRING" id="1798516.A2950_02175"/>
<organism evidence="4 5">
    <name type="scientific">Candidatus Kaiserbacteria bacterium RIFCSPLOWO2_01_FULL_55_19</name>
    <dbReference type="NCBI Taxonomy" id="1798516"/>
    <lineage>
        <taxon>Bacteria</taxon>
        <taxon>Candidatus Kaiseribacteriota</taxon>
    </lineage>
</organism>
<name>A0A1F6ESD6_9BACT</name>
<gene>
    <name evidence="4" type="ORF">A2950_02175</name>
</gene>
<accession>A0A1F6ESD6</accession>
<evidence type="ECO:0000256" key="1">
    <source>
        <dbReference type="ARBA" id="ARBA00001933"/>
    </source>
</evidence>
<dbReference type="GO" id="GO:1901605">
    <property type="term" value="P:alpha-amino acid metabolic process"/>
    <property type="evidence" value="ECO:0007669"/>
    <property type="project" value="UniProtKB-ARBA"/>
</dbReference>
<comment type="caution">
    <text evidence="4">The sequence shown here is derived from an EMBL/GenBank/DDBJ whole genome shotgun (WGS) entry which is preliminary data.</text>
</comment>
<dbReference type="InterPro" id="IPR050214">
    <property type="entry name" value="Cys_Synth/Cystath_Beta-Synth"/>
</dbReference>
<sequence>MVHTESDILLNPVVQALNPYEHNFIAVRWLSSRLNPYKNSHNIEIGAAIAFMGLPHIKAVAVFGMMMEDYRSGLYEGINTLVVPSSGNTGHGAALLARAFGIPHVRVIMSSDTPEAKQSIIKMLPWASVITPDATQSVESRALEEATNRPGNYLLDQYKHRANARIHAECTGPKLLHAAGGSLGLVAVAMGSGGTVTGVSVYLKRIDPDVIMLGVRPKQGERVPGVRDAKQMEEVVTLPYKSAVDAIAEVGRKESFLKTRALLSEIQPQPGPSSGLAYVGLLQYLAQSPDVLELLRGKSAVFVCSDDGRFYPAPTAAELDPDE</sequence>
<dbReference type="Gene3D" id="3.40.50.1100">
    <property type="match status" value="2"/>
</dbReference>
<comment type="cofactor">
    <cofactor evidence="1">
        <name>pyridoxal 5'-phosphate</name>
        <dbReference type="ChEBI" id="CHEBI:597326"/>
    </cofactor>
</comment>
<dbReference type="AlphaFoldDB" id="A0A1F6ESD6"/>
<evidence type="ECO:0000313" key="4">
    <source>
        <dbReference type="EMBL" id="OGG76544.1"/>
    </source>
</evidence>
<evidence type="ECO:0000256" key="2">
    <source>
        <dbReference type="ARBA" id="ARBA00022898"/>
    </source>
</evidence>
<proteinExistence type="predicted"/>
<dbReference type="PANTHER" id="PTHR10314">
    <property type="entry name" value="CYSTATHIONINE BETA-SYNTHASE"/>
    <property type="match status" value="1"/>
</dbReference>
<protein>
    <recommendedName>
        <fullName evidence="3">Tryptophan synthase beta chain-like PALP domain-containing protein</fullName>
    </recommendedName>
</protein>
<dbReference type="InterPro" id="IPR036052">
    <property type="entry name" value="TrpB-like_PALP_sf"/>
</dbReference>
<feature type="domain" description="Tryptophan synthase beta chain-like PALP" evidence="3">
    <location>
        <begin position="66"/>
        <end position="285"/>
    </location>
</feature>
<dbReference type="Proteomes" id="UP000176714">
    <property type="component" value="Unassembled WGS sequence"/>
</dbReference>
<reference evidence="4 5" key="1">
    <citation type="journal article" date="2016" name="Nat. Commun.">
        <title>Thousands of microbial genomes shed light on interconnected biogeochemical processes in an aquifer system.</title>
        <authorList>
            <person name="Anantharaman K."/>
            <person name="Brown C.T."/>
            <person name="Hug L.A."/>
            <person name="Sharon I."/>
            <person name="Castelle C.J."/>
            <person name="Probst A.J."/>
            <person name="Thomas B.C."/>
            <person name="Singh A."/>
            <person name="Wilkins M.J."/>
            <person name="Karaoz U."/>
            <person name="Brodie E.L."/>
            <person name="Williams K.H."/>
            <person name="Hubbard S.S."/>
            <person name="Banfield J.F."/>
        </authorList>
    </citation>
    <scope>NUCLEOTIDE SEQUENCE [LARGE SCALE GENOMIC DNA]</scope>
</reference>
<evidence type="ECO:0000313" key="5">
    <source>
        <dbReference type="Proteomes" id="UP000176714"/>
    </source>
</evidence>
<evidence type="ECO:0000259" key="3">
    <source>
        <dbReference type="Pfam" id="PF00291"/>
    </source>
</evidence>
<dbReference type="InterPro" id="IPR001926">
    <property type="entry name" value="TrpB-like_PALP"/>
</dbReference>
<keyword evidence="2" id="KW-0663">Pyridoxal phosphate</keyword>
<dbReference type="EMBL" id="MFMD01000010">
    <property type="protein sequence ID" value="OGG76544.1"/>
    <property type="molecule type" value="Genomic_DNA"/>
</dbReference>